<feature type="compositionally biased region" description="Basic residues" evidence="1">
    <location>
        <begin position="372"/>
        <end position="382"/>
    </location>
</feature>
<feature type="compositionally biased region" description="Acidic residues" evidence="1">
    <location>
        <begin position="388"/>
        <end position="397"/>
    </location>
</feature>
<organism evidence="3 4">
    <name type="scientific">Triparma laevis f. inornata</name>
    <dbReference type="NCBI Taxonomy" id="1714386"/>
    <lineage>
        <taxon>Eukaryota</taxon>
        <taxon>Sar</taxon>
        <taxon>Stramenopiles</taxon>
        <taxon>Ochrophyta</taxon>
        <taxon>Bolidophyceae</taxon>
        <taxon>Parmales</taxon>
        <taxon>Triparmaceae</taxon>
        <taxon>Triparma</taxon>
    </lineage>
</organism>
<proteinExistence type="predicted"/>
<dbReference type="EMBL" id="BLQM01000480">
    <property type="protein sequence ID" value="GMH91823.1"/>
    <property type="molecule type" value="Genomic_DNA"/>
</dbReference>
<name>A0A9W7BSH4_9STRA</name>
<dbReference type="PANTHER" id="PTHR34826">
    <property type="entry name" value="UPF0590 PROTEIN C409.17C"/>
    <property type="match status" value="1"/>
</dbReference>
<gene>
    <name evidence="3" type="ORF">TL16_g12165</name>
</gene>
<protein>
    <recommendedName>
        <fullName evidence="2">Domain of unknown function at the cortex 1 domain-containing protein</fullName>
    </recommendedName>
</protein>
<dbReference type="Proteomes" id="UP001162640">
    <property type="component" value="Unassembled WGS sequence"/>
</dbReference>
<dbReference type="AlphaFoldDB" id="A0A9W7BSH4"/>
<feature type="domain" description="Domain of unknown function at the cortex 1" evidence="2">
    <location>
        <begin position="478"/>
        <end position="708"/>
    </location>
</feature>
<dbReference type="InterPro" id="IPR013897">
    <property type="entry name" value="Duc1"/>
</dbReference>
<evidence type="ECO:0000259" key="2">
    <source>
        <dbReference type="Pfam" id="PF08588"/>
    </source>
</evidence>
<feature type="region of interest" description="Disordered" evidence="1">
    <location>
        <begin position="347"/>
        <end position="417"/>
    </location>
</feature>
<sequence>MAMYGAMPSAGSSGYTGGGGRRKIFHTDAHDQRRHNNSLSPVKNSRLDTRRGDDDEESDHQQQQGYNKHSFQIAYNDTITSTAYPYASPQKNPSSSGPSYNPSYNPMTPTNPFRDIYNSEMRSSMNFNSITQKIPLSPSSTAILQSPYKVNPATCGSPKWHKPWDWPKVAPVIDIFIPLKPRTQINNRALTNDSIFGWLPMLAIPFSPAFHAAWWHHREGGRSFVQQLGDSSYMDEDEIMSPFLEDDGYAIWPWEKWFRKKKKKKVMSDDNLYVLSSNKYKFEDLDVSTPKWQRYYDKASNKIEGYAEKIKDRANRSDDKNSVACQTDEFVGWIPCEGGADEATLIRTTSEPKSGKQGIFGAFNGKKDKDKSKRGKKKKKKKDGIGLVDDEALEEPDQLPPPPNHRHQGTSIDTDLSEETQIPAITIVPTAELTPEHLNLPPISSWPAHPVYARFNQNVHHGGKVLGGATIPINIRGDSGFVEFETDLFKGKLSLSIADLENSEMQSIFDGRKRRYRYVVTGKFKKRLSYANVYTGQEIKSIKTDRGTVWLMSSMRWMMKSLSPAMRELEDKQTGNKMVLAPVAATAQRMAVRTKDEPSALNEDCDEVEEDLTKLGGGSYMTRKGTPLGSEPRKKKMSKPEELNKYTFDTINTYTMEFYQHLFDPLTFHTNVVGVSTFDVCSVIGRQPVRIMARLWDSEEYLWSFELWHQRCFDDGNGNKNV</sequence>
<feature type="region of interest" description="Disordered" evidence="1">
    <location>
        <begin position="619"/>
        <end position="639"/>
    </location>
</feature>
<feature type="region of interest" description="Disordered" evidence="1">
    <location>
        <begin position="1"/>
        <end position="69"/>
    </location>
</feature>
<evidence type="ECO:0000313" key="3">
    <source>
        <dbReference type="EMBL" id="GMH91823.1"/>
    </source>
</evidence>
<dbReference type="Pfam" id="PF08588">
    <property type="entry name" value="Duc1"/>
    <property type="match status" value="1"/>
</dbReference>
<feature type="region of interest" description="Disordered" evidence="1">
    <location>
        <begin position="84"/>
        <end position="113"/>
    </location>
</feature>
<feature type="compositionally biased region" description="Low complexity" evidence="1">
    <location>
        <begin position="92"/>
        <end position="106"/>
    </location>
</feature>
<evidence type="ECO:0000313" key="4">
    <source>
        <dbReference type="Proteomes" id="UP001162640"/>
    </source>
</evidence>
<reference evidence="4" key="1">
    <citation type="journal article" date="2023" name="Commun. Biol.">
        <title>Genome analysis of Parmales, the sister group of diatoms, reveals the evolutionary specialization of diatoms from phago-mixotrophs to photoautotrophs.</title>
        <authorList>
            <person name="Ban H."/>
            <person name="Sato S."/>
            <person name="Yoshikawa S."/>
            <person name="Yamada K."/>
            <person name="Nakamura Y."/>
            <person name="Ichinomiya M."/>
            <person name="Sato N."/>
            <person name="Blanc-Mathieu R."/>
            <person name="Endo H."/>
            <person name="Kuwata A."/>
            <person name="Ogata H."/>
        </authorList>
    </citation>
    <scope>NUCLEOTIDE SEQUENCE [LARGE SCALE GENOMIC DNA]</scope>
</reference>
<evidence type="ECO:0000256" key="1">
    <source>
        <dbReference type="SAM" id="MobiDB-lite"/>
    </source>
</evidence>
<accession>A0A9W7BSH4</accession>
<dbReference type="PANTHER" id="PTHR34826:SF2">
    <property type="entry name" value="UPF0590 PROTEIN C409.17C"/>
    <property type="match status" value="1"/>
</dbReference>
<comment type="caution">
    <text evidence="3">The sequence shown here is derived from an EMBL/GenBank/DDBJ whole genome shotgun (WGS) entry which is preliminary data.</text>
</comment>